<evidence type="ECO:0000256" key="1">
    <source>
        <dbReference type="ARBA" id="ARBA00010641"/>
    </source>
</evidence>
<comment type="caution">
    <text evidence="8">The sequence shown here is derived from an EMBL/GenBank/DDBJ whole genome shotgun (WGS) entry which is preliminary data.</text>
</comment>
<dbReference type="InterPro" id="IPR013324">
    <property type="entry name" value="RNA_pol_sigma_r3/r4-like"/>
</dbReference>
<dbReference type="InterPro" id="IPR007627">
    <property type="entry name" value="RNA_pol_sigma70_r2"/>
</dbReference>
<organism evidence="8 9">
    <name type="scientific">Sphingomonas turrisvirgatae</name>
    <dbReference type="NCBI Taxonomy" id="1888892"/>
    <lineage>
        <taxon>Bacteria</taxon>
        <taxon>Pseudomonadati</taxon>
        <taxon>Pseudomonadota</taxon>
        <taxon>Alphaproteobacteria</taxon>
        <taxon>Sphingomonadales</taxon>
        <taxon>Sphingomonadaceae</taxon>
        <taxon>Sphingomonas</taxon>
    </lineage>
</organism>
<sequence length="189" mass="20924">MRADLAALADGDLASRSAAGDDEAFAEIMRRHRQRVYRLILANVADADEALDLVQETFVSAHGALRRFDPNRPMSAWLARIALNKSRDWARRRAVRRMLGLATPVEEIAELHADDQPLQDVQASDRAELDRLARAVAQLPSSQREPLVLCAVDGLSQAEAGEVLAISEKAVETRIRRARLTLAQLLGRN</sequence>
<dbReference type="InterPro" id="IPR039425">
    <property type="entry name" value="RNA_pol_sigma-70-like"/>
</dbReference>
<dbReference type="InterPro" id="IPR013325">
    <property type="entry name" value="RNA_pol_sigma_r2"/>
</dbReference>
<dbReference type="NCBIfam" id="TIGR02937">
    <property type="entry name" value="sigma70-ECF"/>
    <property type="match status" value="1"/>
</dbReference>
<dbReference type="OrthoDB" id="7041663at2"/>
<keyword evidence="3" id="KW-0731">Sigma factor</keyword>
<keyword evidence="5" id="KW-0804">Transcription</keyword>
<dbReference type="AlphaFoldDB" id="A0A1E3M1B5"/>
<accession>A0A1E3M1B5</accession>
<dbReference type="GO" id="GO:0016987">
    <property type="term" value="F:sigma factor activity"/>
    <property type="evidence" value="ECO:0007669"/>
    <property type="project" value="UniProtKB-KW"/>
</dbReference>
<evidence type="ECO:0000259" key="7">
    <source>
        <dbReference type="Pfam" id="PF08281"/>
    </source>
</evidence>
<dbReference type="PANTHER" id="PTHR43133:SF8">
    <property type="entry name" value="RNA POLYMERASE SIGMA FACTOR HI_1459-RELATED"/>
    <property type="match status" value="1"/>
</dbReference>
<dbReference type="Gene3D" id="1.10.10.10">
    <property type="entry name" value="Winged helix-like DNA-binding domain superfamily/Winged helix DNA-binding domain"/>
    <property type="match status" value="1"/>
</dbReference>
<dbReference type="InterPro" id="IPR013249">
    <property type="entry name" value="RNA_pol_sigma70_r4_t2"/>
</dbReference>
<dbReference type="RefSeq" id="WP_069318677.1">
    <property type="nucleotide sequence ID" value="NZ_MDDS01000003.1"/>
</dbReference>
<name>A0A1E3M1B5_9SPHN</name>
<evidence type="ECO:0000256" key="5">
    <source>
        <dbReference type="ARBA" id="ARBA00023163"/>
    </source>
</evidence>
<feature type="domain" description="RNA polymerase sigma factor 70 region 4 type 2" evidence="7">
    <location>
        <begin position="130"/>
        <end position="182"/>
    </location>
</feature>
<dbReference type="InterPro" id="IPR036388">
    <property type="entry name" value="WH-like_DNA-bd_sf"/>
</dbReference>
<feature type="domain" description="RNA polymerase sigma-70 region 2" evidence="6">
    <location>
        <begin position="29"/>
        <end position="94"/>
    </location>
</feature>
<evidence type="ECO:0000313" key="9">
    <source>
        <dbReference type="Proteomes" id="UP000094487"/>
    </source>
</evidence>
<dbReference type="EMBL" id="MDDS01000003">
    <property type="protein sequence ID" value="ODP39721.1"/>
    <property type="molecule type" value="Genomic_DNA"/>
</dbReference>
<protein>
    <submittedName>
        <fullName evidence="8">RNA polymerase subunit sigma-24</fullName>
    </submittedName>
</protein>
<dbReference type="Pfam" id="PF04542">
    <property type="entry name" value="Sigma70_r2"/>
    <property type="match status" value="1"/>
</dbReference>
<evidence type="ECO:0000313" key="8">
    <source>
        <dbReference type="EMBL" id="ODP39721.1"/>
    </source>
</evidence>
<evidence type="ECO:0000256" key="3">
    <source>
        <dbReference type="ARBA" id="ARBA00023082"/>
    </source>
</evidence>
<evidence type="ECO:0000256" key="2">
    <source>
        <dbReference type="ARBA" id="ARBA00023015"/>
    </source>
</evidence>
<gene>
    <name evidence="8" type="ORF">BFL28_08820</name>
</gene>
<evidence type="ECO:0000259" key="6">
    <source>
        <dbReference type="Pfam" id="PF04542"/>
    </source>
</evidence>
<proteinExistence type="inferred from homology"/>
<evidence type="ECO:0000256" key="4">
    <source>
        <dbReference type="ARBA" id="ARBA00023125"/>
    </source>
</evidence>
<dbReference type="STRING" id="1888892.BFL28_08820"/>
<dbReference type="Gene3D" id="1.10.1740.10">
    <property type="match status" value="1"/>
</dbReference>
<dbReference type="SUPFAM" id="SSF88659">
    <property type="entry name" value="Sigma3 and sigma4 domains of RNA polymerase sigma factors"/>
    <property type="match status" value="1"/>
</dbReference>
<dbReference type="CDD" id="cd06171">
    <property type="entry name" value="Sigma70_r4"/>
    <property type="match status" value="1"/>
</dbReference>
<dbReference type="GO" id="GO:0006352">
    <property type="term" value="P:DNA-templated transcription initiation"/>
    <property type="evidence" value="ECO:0007669"/>
    <property type="project" value="InterPro"/>
</dbReference>
<dbReference type="Pfam" id="PF08281">
    <property type="entry name" value="Sigma70_r4_2"/>
    <property type="match status" value="1"/>
</dbReference>
<dbReference type="GO" id="GO:0003677">
    <property type="term" value="F:DNA binding"/>
    <property type="evidence" value="ECO:0007669"/>
    <property type="project" value="UniProtKB-KW"/>
</dbReference>
<dbReference type="SUPFAM" id="SSF88946">
    <property type="entry name" value="Sigma2 domain of RNA polymerase sigma factors"/>
    <property type="match status" value="1"/>
</dbReference>
<dbReference type="InterPro" id="IPR014284">
    <property type="entry name" value="RNA_pol_sigma-70_dom"/>
</dbReference>
<dbReference type="PANTHER" id="PTHR43133">
    <property type="entry name" value="RNA POLYMERASE ECF-TYPE SIGMA FACTO"/>
    <property type="match status" value="1"/>
</dbReference>
<reference evidence="8 9" key="1">
    <citation type="submission" date="2016-08" db="EMBL/GenBank/DDBJ databases">
        <title>Draft genome of the agarase producing Sphingomonas sp. MCT13.</title>
        <authorList>
            <person name="D'Andrea M.M."/>
            <person name="Rossolini G.M."/>
            <person name="Thaller M.C."/>
        </authorList>
    </citation>
    <scope>NUCLEOTIDE SEQUENCE [LARGE SCALE GENOMIC DNA]</scope>
    <source>
        <strain evidence="8 9">MCT13</strain>
    </source>
</reference>
<keyword evidence="4" id="KW-0238">DNA-binding</keyword>
<keyword evidence="2" id="KW-0805">Transcription regulation</keyword>
<comment type="similarity">
    <text evidence="1">Belongs to the sigma-70 factor family. ECF subfamily.</text>
</comment>
<dbReference type="Proteomes" id="UP000094487">
    <property type="component" value="Unassembled WGS sequence"/>
</dbReference>
<keyword evidence="9" id="KW-1185">Reference proteome</keyword>